<dbReference type="InterPro" id="IPR050671">
    <property type="entry name" value="CD300_family_receptors"/>
</dbReference>
<dbReference type="GO" id="GO:0004888">
    <property type="term" value="F:transmembrane signaling receptor activity"/>
    <property type="evidence" value="ECO:0007669"/>
    <property type="project" value="TreeGrafter"/>
</dbReference>
<feature type="region of interest" description="Disordered" evidence="4">
    <location>
        <begin position="384"/>
        <end position="431"/>
    </location>
</feature>
<feature type="signal peptide" evidence="6">
    <location>
        <begin position="1"/>
        <end position="18"/>
    </location>
</feature>
<dbReference type="AlphaFoldDB" id="A0AAD5AIE7"/>
<sequence length="514" mass="56068">MKIILLFTFSLITAGSDAVTTVTGYRGRSVEIKCPYEPGYEDYPKYLCRGECNWNSWENVLVKTGSLAEDTRIFLNDNTTAKIFTFTITDLRTEDKGTYWCGIERTGKDIQSFNCWLNWVPCPVSENEEVSNSLYSAVQLPSAPSEIYSNTGLPTIPSDPSPPVYAALKRPAHQDVYSTAQLPSDSSVSAAQSSDIKSAGSDAVTTVTGYRGRSVQIKCLYESGYEKHNKYLCRGKCPLWPAYRDVPIRSGSPPEDTRFSLYDNTTAKIFTITITDLRAEDANTYWCGIEQPGLDKYTEILLVIMDNPASTVPPNTQSASTLSMSVSVDKSTQSTFSSTGHNIEPSSAKSLLEKSTIIVISVGGALVLLLIALLSAVVIQRKKKTKAQSPQSKNSSNNCVAPNSYQGHRSNSLHFTDESTNPSDDPQPIYSNIGVPKVSSDFSIPVYAQVKRPGRQDVHSTSQLPSDPSVNAAQTSGESTMYTAVSFDTRSSVVGISKNETSCDYATVKLNECG</sequence>
<dbReference type="GO" id="GO:0005886">
    <property type="term" value="C:plasma membrane"/>
    <property type="evidence" value="ECO:0007669"/>
    <property type="project" value="TreeGrafter"/>
</dbReference>
<feature type="domain" description="Immunoglobulin" evidence="7">
    <location>
        <begin position="19"/>
        <end position="118"/>
    </location>
</feature>
<feature type="region of interest" description="Disordered" evidence="4">
    <location>
        <begin position="452"/>
        <end position="477"/>
    </location>
</feature>
<evidence type="ECO:0000313" key="9">
    <source>
        <dbReference type="Proteomes" id="UP001205998"/>
    </source>
</evidence>
<evidence type="ECO:0000313" key="8">
    <source>
        <dbReference type="EMBL" id="KAI5616344.1"/>
    </source>
</evidence>
<protein>
    <submittedName>
        <fullName evidence="8">CMRF35-like molecule 3</fullName>
    </submittedName>
</protein>
<dbReference type="InterPro" id="IPR013106">
    <property type="entry name" value="Ig_V-set"/>
</dbReference>
<dbReference type="SUPFAM" id="SSF48726">
    <property type="entry name" value="Immunoglobulin"/>
    <property type="match status" value="2"/>
</dbReference>
<keyword evidence="5" id="KW-1133">Transmembrane helix</keyword>
<evidence type="ECO:0000259" key="7">
    <source>
        <dbReference type="SMART" id="SM00409"/>
    </source>
</evidence>
<comment type="caution">
    <text evidence="8">The sequence shown here is derived from an EMBL/GenBank/DDBJ whole genome shotgun (WGS) entry which is preliminary data.</text>
</comment>
<dbReference type="InterPro" id="IPR013783">
    <property type="entry name" value="Ig-like_fold"/>
</dbReference>
<dbReference type="InterPro" id="IPR003599">
    <property type="entry name" value="Ig_sub"/>
</dbReference>
<evidence type="ECO:0000256" key="3">
    <source>
        <dbReference type="ARBA" id="ARBA00023136"/>
    </source>
</evidence>
<dbReference type="Gene3D" id="2.60.40.10">
    <property type="entry name" value="Immunoglobulins"/>
    <property type="match status" value="2"/>
</dbReference>
<evidence type="ECO:0000256" key="5">
    <source>
        <dbReference type="SAM" id="Phobius"/>
    </source>
</evidence>
<reference evidence="8" key="1">
    <citation type="submission" date="2018-07" db="EMBL/GenBank/DDBJ databases">
        <title>Comparative genomics of catfishes provides insights into carnivory and benthic adaptation.</title>
        <authorList>
            <person name="Zhang Y."/>
            <person name="Wang D."/>
            <person name="Peng Z."/>
            <person name="Zheng S."/>
            <person name="Shao F."/>
            <person name="Tao W."/>
        </authorList>
    </citation>
    <scope>NUCLEOTIDE SEQUENCE</scope>
    <source>
        <strain evidence="8">Chongqing</strain>
    </source>
</reference>
<dbReference type="SMART" id="SM00409">
    <property type="entry name" value="IG"/>
    <property type="match status" value="2"/>
</dbReference>
<dbReference type="Proteomes" id="UP001205998">
    <property type="component" value="Unassembled WGS sequence"/>
</dbReference>
<evidence type="ECO:0000256" key="1">
    <source>
        <dbReference type="ARBA" id="ARBA00004370"/>
    </source>
</evidence>
<gene>
    <name evidence="8" type="ORF">C0J50_24102</name>
</gene>
<dbReference type="InterPro" id="IPR036179">
    <property type="entry name" value="Ig-like_dom_sf"/>
</dbReference>
<accession>A0AAD5AIE7</accession>
<organism evidence="8 9">
    <name type="scientific">Silurus asotus</name>
    <name type="common">Amur catfish</name>
    <name type="synonym">Parasilurus asotus</name>
    <dbReference type="NCBI Taxonomy" id="30991"/>
    <lineage>
        <taxon>Eukaryota</taxon>
        <taxon>Metazoa</taxon>
        <taxon>Chordata</taxon>
        <taxon>Craniata</taxon>
        <taxon>Vertebrata</taxon>
        <taxon>Euteleostomi</taxon>
        <taxon>Actinopterygii</taxon>
        <taxon>Neopterygii</taxon>
        <taxon>Teleostei</taxon>
        <taxon>Ostariophysi</taxon>
        <taxon>Siluriformes</taxon>
        <taxon>Siluridae</taxon>
        <taxon>Silurus</taxon>
    </lineage>
</organism>
<comment type="subcellular location">
    <subcellularLocation>
        <location evidence="1">Membrane</location>
    </subcellularLocation>
</comment>
<feature type="compositionally biased region" description="Polar residues" evidence="4">
    <location>
        <begin position="459"/>
        <end position="477"/>
    </location>
</feature>
<feature type="transmembrane region" description="Helical" evidence="5">
    <location>
        <begin position="357"/>
        <end position="379"/>
    </location>
</feature>
<dbReference type="EMBL" id="MU551738">
    <property type="protein sequence ID" value="KAI5616344.1"/>
    <property type="molecule type" value="Genomic_DNA"/>
</dbReference>
<keyword evidence="6" id="KW-0732">Signal</keyword>
<keyword evidence="9" id="KW-1185">Reference proteome</keyword>
<dbReference type="CDD" id="cd05716">
    <property type="entry name" value="IgV_pIgR_like"/>
    <property type="match status" value="2"/>
</dbReference>
<keyword evidence="3 5" id="KW-0472">Membrane</keyword>
<evidence type="ECO:0000256" key="6">
    <source>
        <dbReference type="SAM" id="SignalP"/>
    </source>
</evidence>
<dbReference type="PANTHER" id="PTHR11860:SF118">
    <property type="entry name" value="CMRF35-LIKE MOLECULE 3-RELATED"/>
    <property type="match status" value="1"/>
</dbReference>
<proteinExistence type="predicted"/>
<feature type="domain" description="Immunoglobulin" evidence="7">
    <location>
        <begin position="204"/>
        <end position="305"/>
    </location>
</feature>
<evidence type="ECO:0000256" key="2">
    <source>
        <dbReference type="ARBA" id="ARBA00022692"/>
    </source>
</evidence>
<keyword evidence="2 5" id="KW-0812">Transmembrane</keyword>
<feature type="chain" id="PRO_5042188105" evidence="6">
    <location>
        <begin position="19"/>
        <end position="514"/>
    </location>
</feature>
<dbReference type="PANTHER" id="PTHR11860">
    <property type="entry name" value="POLYMERIC-IMMUNOGLOBULIN RECEPTOR"/>
    <property type="match status" value="1"/>
</dbReference>
<evidence type="ECO:0000256" key="4">
    <source>
        <dbReference type="SAM" id="MobiDB-lite"/>
    </source>
</evidence>
<name>A0AAD5AIE7_SILAS</name>
<dbReference type="Pfam" id="PF07686">
    <property type="entry name" value="V-set"/>
    <property type="match status" value="2"/>
</dbReference>
<feature type="compositionally biased region" description="Polar residues" evidence="4">
    <location>
        <begin position="387"/>
        <end position="424"/>
    </location>
</feature>